<name>A0ACA7PBN1_9PSED</name>
<organism evidence="1 2">
    <name type="scientific">Pseudomonas gorinensis</name>
    <dbReference type="NCBI Taxonomy" id="3240790"/>
    <lineage>
        <taxon>Bacteria</taxon>
        <taxon>Pseudomonadati</taxon>
        <taxon>Pseudomonadota</taxon>
        <taxon>Gammaproteobacteria</taxon>
        <taxon>Pseudomonadales</taxon>
        <taxon>Pseudomonadaceae</taxon>
        <taxon>Pseudomonas</taxon>
    </lineage>
</organism>
<dbReference type="Proteomes" id="UP000018725">
    <property type="component" value="Chromosome"/>
</dbReference>
<dbReference type="EMBL" id="CP006852">
    <property type="protein sequence ID" value="AHC37139.1"/>
    <property type="molecule type" value="Genomic_DNA"/>
</dbReference>
<protein>
    <submittedName>
        <fullName evidence="1">Uncharacterized protein</fullName>
    </submittedName>
</protein>
<keyword evidence="2" id="KW-1185">Reference proteome</keyword>
<evidence type="ECO:0000313" key="2">
    <source>
        <dbReference type="Proteomes" id="UP000018725"/>
    </source>
</evidence>
<gene>
    <name evidence="1" type="ORF">U771_23240</name>
</gene>
<reference evidence="1 2" key="1">
    <citation type="journal article" date="2014" name="Genome Announc.">
        <title>Complete Genome Sequence of Pseudomonas sp. Strain TKP, Isolated from a gamma-Hexachlorocyclohexane-Degrading Mixed Culture.</title>
        <authorList>
            <person name="Ohtsubo Y."/>
            <person name="Kishida K."/>
            <person name="Sato T."/>
            <person name="Tabata M."/>
            <person name="Kawasumi T."/>
            <person name="Ogura Y."/>
            <person name="Hayashi T."/>
            <person name="Tsuda M."/>
            <person name="Nagata Y."/>
        </authorList>
    </citation>
    <scope>NUCLEOTIDE SEQUENCE [LARGE SCALE GENOMIC DNA]</scope>
    <source>
        <strain evidence="1 2">TKP</strain>
    </source>
</reference>
<accession>A0ACA7PBN1</accession>
<sequence length="42" mass="4927">MMKLLHSVNGVTTRLQQLQRAWLSSRSLYPLNDDRLLRMGKV</sequence>
<proteinExistence type="predicted"/>
<evidence type="ECO:0000313" key="1">
    <source>
        <dbReference type="EMBL" id="AHC37139.1"/>
    </source>
</evidence>